<dbReference type="STRING" id="517418.Ctha_1551"/>
<evidence type="ECO:0000256" key="1">
    <source>
        <dbReference type="ARBA" id="ARBA00022553"/>
    </source>
</evidence>
<evidence type="ECO:0000313" key="6">
    <source>
        <dbReference type="EMBL" id="ACF14010.1"/>
    </source>
</evidence>
<dbReference type="RefSeq" id="WP_012500094.1">
    <property type="nucleotide sequence ID" value="NC_011026.1"/>
</dbReference>
<protein>
    <submittedName>
        <fullName evidence="6">Type I phosphodiesterase/nucleotide pyrophosphatase</fullName>
    </submittedName>
</protein>
<name>B3QS65_CHLT3</name>
<gene>
    <name evidence="6" type="ordered locus">Ctha_1551</name>
</gene>
<evidence type="ECO:0000256" key="5">
    <source>
        <dbReference type="PIRSR" id="PIRSR031924-51"/>
    </source>
</evidence>
<dbReference type="AlphaFoldDB" id="B3QS65"/>
<dbReference type="InterPro" id="IPR026263">
    <property type="entry name" value="Alkaline_phosphatase_prok"/>
</dbReference>
<dbReference type="GO" id="GO:0004035">
    <property type="term" value="F:alkaline phosphatase activity"/>
    <property type="evidence" value="ECO:0007669"/>
    <property type="project" value="InterPro"/>
</dbReference>
<dbReference type="CDD" id="cd16016">
    <property type="entry name" value="AP-SPAP"/>
    <property type="match status" value="1"/>
</dbReference>
<keyword evidence="1 4" id="KW-0597">Phosphoprotein</keyword>
<dbReference type="PANTHER" id="PTHR10151">
    <property type="entry name" value="ECTONUCLEOTIDE PYROPHOSPHATASE/PHOSPHODIESTERASE"/>
    <property type="match status" value="1"/>
</dbReference>
<keyword evidence="3" id="KW-0732">Signal</keyword>
<evidence type="ECO:0000256" key="4">
    <source>
        <dbReference type="PIRSR" id="PIRSR031924-50"/>
    </source>
</evidence>
<dbReference type="eggNOG" id="COG1524">
    <property type="taxonomic scope" value="Bacteria"/>
</dbReference>
<feature type="binding site" evidence="5">
    <location>
        <position position="117"/>
    </location>
    <ligand>
        <name>substrate</name>
    </ligand>
</feature>
<dbReference type="HOGENOM" id="CLU_034095_0_0_10"/>
<dbReference type="SUPFAM" id="SSF53649">
    <property type="entry name" value="Alkaline phosphatase-like"/>
    <property type="match status" value="1"/>
</dbReference>
<keyword evidence="2" id="KW-0479">Metal-binding</keyword>
<dbReference type="Pfam" id="PF01663">
    <property type="entry name" value="Phosphodiest"/>
    <property type="match status" value="1"/>
</dbReference>
<sequence length="566" mass="64076">MRKSVLFTALRFTFLLTFLVCQSFLLPKFLVAQTDQPKQKPKLILTIVIDQFRYDYLDRFEDMFLPVGKHSGGFRKLRKQGAFMEKCFYDHSATNTGPGHATILTGMYPSHSGIVTNKWRERESGELIYCVSDEKASPVGKASSKSAGKRSPANLLVNTVGDRLKISHPQSKIISVALKDRAAILLGGHKPNAAYWFDAGSGKWISSSYYFPQQQLPKWLVDFNDKNIAESYLGKEWRKLLPDKFYPMADDVYGEGFIPGEQQRTFPHTIHDLSKIKDPRLRNSNRFDALLVSPYGHAMTTAIAKEIIENEALGQDSATDVLAVSYSSLDYCGHTFGPMSQEVQDVVIRLDRQLDDLLGFVDKKIGLENCVVVLTADHGVSPLPEFMDNGKRLREEDVLDSLKFLVESRYPNLIEYFSGNEIYLNTKLIEEKEWFPAEMEDFVAKNAEKLSFVAHAFTRAELILGNSEQFGRMASHSFNKQRSGDVYLIYKPYMIFAGQTGTTHGSPYDYDSHVPLFFFGKKIRPGAYTEKCTPADIAPTLHHILRLSNEVHPPYDGRVLNEVLSQ</sequence>
<evidence type="ECO:0000313" key="7">
    <source>
        <dbReference type="Proteomes" id="UP000001208"/>
    </source>
</evidence>
<proteinExistence type="predicted"/>
<feature type="binding site" evidence="5">
    <location>
        <begin position="179"/>
        <end position="181"/>
    </location>
    <ligand>
        <name>substrate</name>
    </ligand>
</feature>
<reference evidence="6 7" key="1">
    <citation type="submission" date="2008-06" db="EMBL/GenBank/DDBJ databases">
        <title>Complete sequence of Chloroherpeton thalassium ATCC 35110.</title>
        <authorList>
            <consortium name="US DOE Joint Genome Institute"/>
            <person name="Lucas S."/>
            <person name="Copeland A."/>
            <person name="Lapidus A."/>
            <person name="Glavina del Rio T."/>
            <person name="Dalin E."/>
            <person name="Tice H."/>
            <person name="Bruce D."/>
            <person name="Goodwin L."/>
            <person name="Pitluck S."/>
            <person name="Schmutz J."/>
            <person name="Larimer F."/>
            <person name="Land M."/>
            <person name="Hauser L."/>
            <person name="Kyrpides N."/>
            <person name="Mikhailova N."/>
            <person name="Liu Z."/>
            <person name="Li T."/>
            <person name="Zhao F."/>
            <person name="Overmann J."/>
            <person name="Bryant D.A."/>
            <person name="Richardson P."/>
        </authorList>
    </citation>
    <scope>NUCLEOTIDE SEQUENCE [LARGE SCALE GENOMIC DNA]</scope>
    <source>
        <strain evidence="7">ATCC 35110 / GB-78</strain>
    </source>
</reference>
<dbReference type="EMBL" id="CP001100">
    <property type="protein sequence ID" value="ACF14010.1"/>
    <property type="molecule type" value="Genomic_DNA"/>
</dbReference>
<evidence type="ECO:0000256" key="2">
    <source>
        <dbReference type="ARBA" id="ARBA00022723"/>
    </source>
</evidence>
<evidence type="ECO:0000256" key="3">
    <source>
        <dbReference type="ARBA" id="ARBA00022729"/>
    </source>
</evidence>
<dbReference type="InterPro" id="IPR002591">
    <property type="entry name" value="Phosphodiest/P_Trfase"/>
</dbReference>
<dbReference type="InterPro" id="IPR017850">
    <property type="entry name" value="Alkaline_phosphatase_core_sf"/>
</dbReference>
<feature type="active site" description="Phosphothreonine intermediate" evidence="4">
    <location>
        <position position="96"/>
    </location>
</feature>
<dbReference type="Gene3D" id="3.40.720.10">
    <property type="entry name" value="Alkaline Phosphatase, subunit A"/>
    <property type="match status" value="1"/>
</dbReference>
<dbReference type="Gene3D" id="3.30.1360.150">
    <property type="match status" value="1"/>
</dbReference>
<dbReference type="Proteomes" id="UP000001208">
    <property type="component" value="Chromosome"/>
</dbReference>
<organism evidence="6 7">
    <name type="scientific">Chloroherpeton thalassium (strain ATCC 35110 / GB-78)</name>
    <dbReference type="NCBI Taxonomy" id="517418"/>
    <lineage>
        <taxon>Bacteria</taxon>
        <taxon>Pseudomonadati</taxon>
        <taxon>Chlorobiota</taxon>
        <taxon>Chlorobiia</taxon>
        <taxon>Chlorobiales</taxon>
        <taxon>Chloroherpetonaceae</taxon>
        <taxon>Chloroherpeton</taxon>
    </lineage>
</organism>
<dbReference type="OrthoDB" id="9766127at2"/>
<dbReference type="KEGG" id="cts:Ctha_1551"/>
<keyword evidence="7" id="KW-1185">Reference proteome</keyword>
<dbReference type="PIRSF" id="PIRSF031924">
    <property type="entry name" value="Pi-irrepressible_AP"/>
    <property type="match status" value="1"/>
</dbReference>
<dbReference type="PANTHER" id="PTHR10151:SF120">
    <property type="entry name" value="BIS(5'-ADENOSYL)-TRIPHOSPHATASE"/>
    <property type="match status" value="1"/>
</dbReference>
<accession>B3QS65</accession>
<dbReference type="GO" id="GO:0046872">
    <property type="term" value="F:metal ion binding"/>
    <property type="evidence" value="ECO:0007669"/>
    <property type="project" value="UniProtKB-KW"/>
</dbReference>